<protein>
    <submittedName>
        <fullName evidence="1">Tail protein</fullName>
    </submittedName>
</protein>
<gene>
    <name evidence="1" type="ORF">AC499_3361</name>
</gene>
<dbReference type="Proteomes" id="UP000037943">
    <property type="component" value="Unassembled WGS sequence"/>
</dbReference>
<name>A0ABR5KWI8_PSEAV</name>
<evidence type="ECO:0000313" key="2">
    <source>
        <dbReference type="Proteomes" id="UP000037943"/>
    </source>
</evidence>
<accession>A0ABR5KWI8</accession>
<organism evidence="1 2">
    <name type="scientific">Pseudomonas amygdali pv. lachrymans</name>
    <name type="common">Pseudomonas syringae pv. lachrymans</name>
    <dbReference type="NCBI Taxonomy" id="53707"/>
    <lineage>
        <taxon>Bacteria</taxon>
        <taxon>Pseudomonadati</taxon>
        <taxon>Pseudomonadota</taxon>
        <taxon>Gammaproteobacteria</taxon>
        <taxon>Pseudomonadales</taxon>
        <taxon>Pseudomonadaceae</taxon>
        <taxon>Pseudomonas</taxon>
        <taxon>Pseudomonas amygdali</taxon>
    </lineage>
</organism>
<proteinExistence type="predicted"/>
<dbReference type="Pfam" id="PF10076">
    <property type="entry name" value="Phage_Mu_Gp48"/>
    <property type="match status" value="1"/>
</dbReference>
<sequence>MPELQQVITGLSREFARIDGRAFDLLNEMDPATVSELVPDWERVMNLPDPCLGLKPLFADRRLSVRQRLVATGGQNAAFYIDIAVSQGYPDATVTEFRAPRMGRSRFGQAHFGTWNAQFMWTLNTGGRQRLGRRFGASYWGERFGVNPGTAIECLIRRAAPAHSVEFVNFN</sequence>
<reference evidence="1 2" key="1">
    <citation type="submission" date="2015-10" db="EMBL/GenBank/DDBJ databases">
        <title>Comparative genomics and high-throughput reverse genetic screens identify a new phytobacterial MAMP and an Arabidopsis receptor required for immune elicitation.</title>
        <authorList>
            <person name="Mott G.A."/>
            <person name="Thakur S."/>
            <person name="Wang P.W."/>
            <person name="Desveaux D."/>
            <person name="Guttman D.S."/>
        </authorList>
    </citation>
    <scope>NUCLEOTIDE SEQUENCE [LARGE SCALE GENOMIC DNA]</scope>
    <source>
        <strain evidence="1 2">107</strain>
    </source>
</reference>
<comment type="caution">
    <text evidence="1">The sequence shown here is derived from an EMBL/GenBank/DDBJ whole genome shotgun (WGS) entry which is preliminary data.</text>
</comment>
<dbReference type="EMBL" id="LGLK01000038">
    <property type="protein sequence ID" value="KPC19632.1"/>
    <property type="molecule type" value="Genomic_DNA"/>
</dbReference>
<evidence type="ECO:0000313" key="1">
    <source>
        <dbReference type="EMBL" id="KPC19632.1"/>
    </source>
</evidence>
<dbReference type="InterPro" id="IPR018755">
    <property type="entry name" value="Phage_Mu_Gp48"/>
</dbReference>
<keyword evidence="2" id="KW-1185">Reference proteome</keyword>